<dbReference type="PANTHER" id="PTHR24208:SF166">
    <property type="entry name" value="LIM HOMEOBOX TRANSCRIPTION FACTOR 1 ALPHA, ISOFORM B"/>
    <property type="match status" value="1"/>
</dbReference>
<feature type="compositionally biased region" description="Polar residues" evidence="7">
    <location>
        <begin position="796"/>
        <end position="812"/>
    </location>
</feature>
<dbReference type="RefSeq" id="XP_066800416.1">
    <property type="nucleotide sequence ID" value="XM_066949408.1"/>
</dbReference>
<evidence type="ECO:0000256" key="5">
    <source>
        <dbReference type="PROSITE-ProRule" id="PRU00108"/>
    </source>
</evidence>
<evidence type="ECO:0000256" key="1">
    <source>
        <dbReference type="ARBA" id="ARBA00004123"/>
    </source>
</evidence>
<dbReference type="Proteomes" id="UP001388673">
    <property type="component" value="Unassembled WGS sequence"/>
</dbReference>
<evidence type="ECO:0000256" key="2">
    <source>
        <dbReference type="ARBA" id="ARBA00023125"/>
    </source>
</evidence>
<dbReference type="GO" id="GO:0000981">
    <property type="term" value="F:DNA-binding transcription factor activity, RNA polymerase II-specific"/>
    <property type="evidence" value="ECO:0007669"/>
    <property type="project" value="TreeGrafter"/>
</dbReference>
<dbReference type="InterPro" id="IPR009057">
    <property type="entry name" value="Homeodomain-like_sf"/>
</dbReference>
<feature type="domain" description="Homeobox" evidence="8">
    <location>
        <begin position="345"/>
        <end position="407"/>
    </location>
</feature>
<feature type="region of interest" description="Disordered" evidence="7">
    <location>
        <begin position="316"/>
        <end position="353"/>
    </location>
</feature>
<evidence type="ECO:0000313" key="10">
    <source>
        <dbReference type="Proteomes" id="UP001388673"/>
    </source>
</evidence>
<dbReference type="InterPro" id="IPR001356">
    <property type="entry name" value="HD"/>
</dbReference>
<keyword evidence="2 5" id="KW-0238">DNA-binding</keyword>
<dbReference type="GO" id="GO:0000977">
    <property type="term" value="F:RNA polymerase II transcription regulatory region sequence-specific DNA binding"/>
    <property type="evidence" value="ECO:0007669"/>
    <property type="project" value="TreeGrafter"/>
</dbReference>
<name>A0AAW0YSG5_9TREE</name>
<keyword evidence="10" id="KW-1185">Reference proteome</keyword>
<feature type="region of interest" description="Disordered" evidence="7">
    <location>
        <begin position="783"/>
        <end position="871"/>
    </location>
</feature>
<feature type="compositionally biased region" description="Polar residues" evidence="7">
    <location>
        <begin position="316"/>
        <end position="326"/>
    </location>
</feature>
<dbReference type="SMART" id="SM00389">
    <property type="entry name" value="HOX"/>
    <property type="match status" value="1"/>
</dbReference>
<dbReference type="KEGG" id="kne:92183582"/>
<evidence type="ECO:0000313" key="9">
    <source>
        <dbReference type="EMBL" id="KAK8845608.1"/>
    </source>
</evidence>
<dbReference type="AlphaFoldDB" id="A0AAW0YSG5"/>
<sequence>MSTSPSLSEFTSSSPASKLPTSDHHNSLSTPVSSSIDSHGPESSESTASEDRNYLSDTHSLPTTPYWCFDGLDRHTLQQMLPRPPASAIPVPCNRAGPALVVDTPASAIPTVSSSDFGTVNTCELSGNVYRSATSMTAVTDWSQPSAIPSSFLSPSMPPLSQTSLVSPAIPHRFESAQHSLTGSSPMLPGFDIVNISHRSPVWAQAQDIVTRPGPIRTRSATFVPGPNNRHRSVTVSTFGSAASCDVGTQTATPLSVHPYPSYRPTHPQTPVSQSAAPARNRSVSDTINLQTQPHRVFHPSPPSSISPAIKVDLTQLPQDETSTSYEYARGRTGTGEGLRFFPPMESKAPRFKPTKQQLEILIRTYNQNQNPDSQMRDALAKQLGPDIRPKTLQIWFQNRRSKARAKERRAGLREPLQTRDRSGSSHLSQRDKSSSDTGDKRGVDREKQEEALQSLVLEDDENLVLLPISVLSIGNWTRFLTPGSGTTNPDLGATLHIADCPSDESKLYLYVVHQGDPYRIEIPLLPGAITDIHAASNPALNIEAVAIRFDLAPNAAEFGRWSGEHNRWVEFRDFTGGPASLGGRCELTGSRDILIPAFTRVQSVLASPIPVQGSASSESTLTHTTWHPTETPALSATPSIRIPALDFSAPQVVPRPVHQRQRSISQPMLATLRSATVANAGPSQPHMLNQSVFRVVSEPVSNLTSNTTRHRMPSATFQKDSNAYDASTGTFDHLLPWGSMTTPTWEDPTSSEIGTITPIWHTGMTWDNTMVLSAISGESTLQTPMTGAQGDGPRQSFSSAWDGQGAATSSMEVVGDENEMSSNVREGSPSRDHILPFDLDEDGDGPKTSGKEEMLVEGREEGHWGTEEGI</sequence>
<accession>A0AAW0YSG5</accession>
<evidence type="ECO:0000256" key="3">
    <source>
        <dbReference type="ARBA" id="ARBA00023155"/>
    </source>
</evidence>
<dbReference type="PANTHER" id="PTHR24208">
    <property type="entry name" value="LIM/HOMEOBOX PROTEIN LHX"/>
    <property type="match status" value="1"/>
</dbReference>
<dbReference type="CDD" id="cd00086">
    <property type="entry name" value="homeodomain"/>
    <property type="match status" value="1"/>
</dbReference>
<dbReference type="GO" id="GO:0005634">
    <property type="term" value="C:nucleus"/>
    <property type="evidence" value="ECO:0007669"/>
    <property type="project" value="UniProtKB-SubCell"/>
</dbReference>
<feature type="DNA-binding region" description="Homeobox" evidence="5">
    <location>
        <begin position="347"/>
        <end position="408"/>
    </location>
</feature>
<dbReference type="Gene3D" id="1.10.10.60">
    <property type="entry name" value="Homeodomain-like"/>
    <property type="match status" value="1"/>
</dbReference>
<dbReference type="InterPro" id="IPR050453">
    <property type="entry name" value="LIM_Homeobox_TF"/>
</dbReference>
<comment type="subcellular location">
    <subcellularLocation>
        <location evidence="1 5 6">Nucleus</location>
    </subcellularLocation>
</comment>
<dbReference type="PROSITE" id="PS50071">
    <property type="entry name" value="HOMEOBOX_2"/>
    <property type="match status" value="1"/>
</dbReference>
<dbReference type="SUPFAM" id="SSF46689">
    <property type="entry name" value="Homeodomain-like"/>
    <property type="match status" value="1"/>
</dbReference>
<reference evidence="9 10" key="1">
    <citation type="journal article" date="2024" name="bioRxiv">
        <title>Comparative genomics of Cryptococcus and Kwoniella reveals pathogenesis evolution and contrasting karyotype dynamics via intercentromeric recombination or chromosome fusion.</title>
        <authorList>
            <person name="Coelho M.A."/>
            <person name="David-Palma M."/>
            <person name="Shea T."/>
            <person name="Bowers K."/>
            <person name="McGinley-Smith S."/>
            <person name="Mohammad A.W."/>
            <person name="Gnirke A."/>
            <person name="Yurkov A.M."/>
            <person name="Nowrousian M."/>
            <person name="Sun S."/>
            <person name="Cuomo C.A."/>
            <person name="Heitman J."/>
        </authorList>
    </citation>
    <scope>NUCLEOTIDE SEQUENCE [LARGE SCALE GENOMIC DNA]</scope>
    <source>
        <strain evidence="9 10">CBS 13917</strain>
    </source>
</reference>
<dbReference type="GeneID" id="92183582"/>
<evidence type="ECO:0000259" key="8">
    <source>
        <dbReference type="PROSITE" id="PS50071"/>
    </source>
</evidence>
<protein>
    <recommendedName>
        <fullName evidence="8">Homeobox domain-containing protein</fullName>
    </recommendedName>
</protein>
<dbReference type="Pfam" id="PF00046">
    <property type="entry name" value="Homeodomain"/>
    <property type="match status" value="1"/>
</dbReference>
<keyword evidence="3 5" id="KW-0371">Homeobox</keyword>
<feature type="compositionally biased region" description="Basic and acidic residues" evidence="7">
    <location>
        <begin position="409"/>
        <end position="448"/>
    </location>
</feature>
<comment type="caution">
    <text evidence="9">The sequence shown here is derived from an EMBL/GenBank/DDBJ whole genome shotgun (WGS) entry which is preliminary data.</text>
</comment>
<feature type="compositionally biased region" description="Basic and acidic residues" evidence="7">
    <location>
        <begin position="850"/>
        <end position="871"/>
    </location>
</feature>
<gene>
    <name evidence="9" type="ORF">IAR55_006324</name>
</gene>
<evidence type="ECO:0000256" key="4">
    <source>
        <dbReference type="ARBA" id="ARBA00023242"/>
    </source>
</evidence>
<feature type="region of interest" description="Disordered" evidence="7">
    <location>
        <begin position="395"/>
        <end position="448"/>
    </location>
</feature>
<keyword evidence="4 5" id="KW-0539">Nucleus</keyword>
<organism evidence="9 10">
    <name type="scientific">Kwoniella newhampshirensis</name>
    <dbReference type="NCBI Taxonomy" id="1651941"/>
    <lineage>
        <taxon>Eukaryota</taxon>
        <taxon>Fungi</taxon>
        <taxon>Dikarya</taxon>
        <taxon>Basidiomycota</taxon>
        <taxon>Agaricomycotina</taxon>
        <taxon>Tremellomycetes</taxon>
        <taxon>Tremellales</taxon>
        <taxon>Cryptococcaceae</taxon>
        <taxon>Kwoniella</taxon>
    </lineage>
</organism>
<proteinExistence type="predicted"/>
<dbReference type="EMBL" id="JBCAWK010000012">
    <property type="protein sequence ID" value="KAK8845608.1"/>
    <property type="molecule type" value="Genomic_DNA"/>
</dbReference>
<feature type="compositionally biased region" description="Low complexity" evidence="7">
    <location>
        <begin position="1"/>
        <end position="17"/>
    </location>
</feature>
<feature type="compositionally biased region" description="Polar residues" evidence="7">
    <location>
        <begin position="27"/>
        <end position="47"/>
    </location>
</feature>
<evidence type="ECO:0000256" key="7">
    <source>
        <dbReference type="SAM" id="MobiDB-lite"/>
    </source>
</evidence>
<feature type="region of interest" description="Disordered" evidence="7">
    <location>
        <begin position="1"/>
        <end position="56"/>
    </location>
</feature>
<evidence type="ECO:0000256" key="6">
    <source>
        <dbReference type="RuleBase" id="RU000682"/>
    </source>
</evidence>